<evidence type="ECO:0000259" key="7">
    <source>
        <dbReference type="Pfam" id="PF14322"/>
    </source>
</evidence>
<feature type="domain" description="RagB/SusD" evidence="6">
    <location>
        <begin position="348"/>
        <end position="497"/>
    </location>
</feature>
<dbReference type="InterPro" id="IPR012944">
    <property type="entry name" value="SusD_RagB_dom"/>
</dbReference>
<dbReference type="Pfam" id="PF14322">
    <property type="entry name" value="SusD-like_3"/>
    <property type="match status" value="1"/>
</dbReference>
<evidence type="ECO:0000256" key="1">
    <source>
        <dbReference type="ARBA" id="ARBA00004442"/>
    </source>
</evidence>
<evidence type="ECO:0000256" key="3">
    <source>
        <dbReference type="ARBA" id="ARBA00022729"/>
    </source>
</evidence>
<protein>
    <submittedName>
        <fullName evidence="8">RagB/SusD family nutrient uptake outer membrane protein</fullName>
    </submittedName>
</protein>
<gene>
    <name evidence="8" type="ORF">DCC81_13760</name>
</gene>
<dbReference type="RefSeq" id="WP_108687198.1">
    <property type="nucleotide sequence ID" value="NZ_QCYK01000002.1"/>
</dbReference>
<dbReference type="InterPro" id="IPR011990">
    <property type="entry name" value="TPR-like_helical_dom_sf"/>
</dbReference>
<dbReference type="Gene3D" id="1.25.40.390">
    <property type="match status" value="1"/>
</dbReference>
<keyword evidence="3" id="KW-0732">Signal</keyword>
<evidence type="ECO:0000313" key="8">
    <source>
        <dbReference type="EMBL" id="PUZ25360.1"/>
    </source>
</evidence>
<dbReference type="CDD" id="cd08977">
    <property type="entry name" value="SusD"/>
    <property type="match status" value="1"/>
</dbReference>
<sequence length="498" mass="55051">MHRNHTIRYLLAATLLLGAGCKKDFLNLDPETAINGNSFYKNETEIKQAVNGAYNILQPLGSESYWMFGEMRSDNTCFQYDNVDRGHEQWEFVDEFLVGATAECISNLWKNSYIGIGRCNDVLDNIGNVTLSDSARNQYTGETEFLRAFHYFNLVRQFGDVPLRLTTITSPSQTLSKGRAPVADVYKQIIADLTDAAGKLPAHYPSGEAGRATSGTANALLGKVYLTQKDYPNALAALRKVQAAGYSLLTSYADNFDPNKKNGPESIFEIQYLGSQTGLYSTFMYTFAPWTSGSAVTGDTKTGIAGSGSGWNIPTADLIAAYEPGDKRRDVSLALGFTDASGVFQHIPYCKKYNHGFTDVGRTNDNFPVLRYADVVLEIAEILNEQSYVGNGEAFDLLNQVRQRAGLARKTAADLPGQSAFRDAIFHERQVELAFENHRWYDLLRTGKAVDIMNAHGAREKAAKNYIPANAYAVTTNRLLLPIPQTDVNLDNLTQNPQ</sequence>
<dbReference type="InterPro" id="IPR033985">
    <property type="entry name" value="SusD-like_N"/>
</dbReference>
<reference evidence="8 9" key="1">
    <citation type="submission" date="2018-04" db="EMBL/GenBank/DDBJ databases">
        <title>Chitinophaga fuyangensis sp. nov., isolated from soil in a chemical factory.</title>
        <authorList>
            <person name="Chen K."/>
        </authorList>
    </citation>
    <scope>NUCLEOTIDE SEQUENCE [LARGE SCALE GENOMIC DNA]</scope>
    <source>
        <strain evidence="8 9">LY-1</strain>
    </source>
</reference>
<keyword evidence="5" id="KW-0998">Cell outer membrane</keyword>
<dbReference type="AlphaFoldDB" id="A0A2T7BGG0"/>
<comment type="similarity">
    <text evidence="2">Belongs to the SusD family.</text>
</comment>
<dbReference type="Proteomes" id="UP000244450">
    <property type="component" value="Unassembled WGS sequence"/>
</dbReference>
<dbReference type="PROSITE" id="PS51257">
    <property type="entry name" value="PROKAR_LIPOPROTEIN"/>
    <property type="match status" value="1"/>
</dbReference>
<keyword evidence="4" id="KW-0472">Membrane</keyword>
<organism evidence="8 9">
    <name type="scientific">Chitinophaga parva</name>
    <dbReference type="NCBI Taxonomy" id="2169414"/>
    <lineage>
        <taxon>Bacteria</taxon>
        <taxon>Pseudomonadati</taxon>
        <taxon>Bacteroidota</taxon>
        <taxon>Chitinophagia</taxon>
        <taxon>Chitinophagales</taxon>
        <taxon>Chitinophagaceae</taxon>
        <taxon>Chitinophaga</taxon>
    </lineage>
</organism>
<dbReference type="GO" id="GO:0009279">
    <property type="term" value="C:cell outer membrane"/>
    <property type="evidence" value="ECO:0007669"/>
    <property type="project" value="UniProtKB-SubCell"/>
</dbReference>
<dbReference type="Pfam" id="PF07980">
    <property type="entry name" value="SusD_RagB"/>
    <property type="match status" value="1"/>
</dbReference>
<accession>A0A2T7BGG0</accession>
<keyword evidence="9" id="KW-1185">Reference proteome</keyword>
<comment type="subcellular location">
    <subcellularLocation>
        <location evidence="1">Cell outer membrane</location>
    </subcellularLocation>
</comment>
<evidence type="ECO:0000259" key="6">
    <source>
        <dbReference type="Pfam" id="PF07980"/>
    </source>
</evidence>
<feature type="domain" description="SusD-like N-terminal" evidence="7">
    <location>
        <begin position="24"/>
        <end position="226"/>
    </location>
</feature>
<dbReference type="EMBL" id="QCYK01000002">
    <property type="protein sequence ID" value="PUZ25360.1"/>
    <property type="molecule type" value="Genomic_DNA"/>
</dbReference>
<evidence type="ECO:0000256" key="5">
    <source>
        <dbReference type="ARBA" id="ARBA00023237"/>
    </source>
</evidence>
<dbReference type="OrthoDB" id="993981at2"/>
<evidence type="ECO:0000256" key="2">
    <source>
        <dbReference type="ARBA" id="ARBA00006275"/>
    </source>
</evidence>
<comment type="caution">
    <text evidence="8">The sequence shown here is derived from an EMBL/GenBank/DDBJ whole genome shotgun (WGS) entry which is preliminary data.</text>
</comment>
<proteinExistence type="inferred from homology"/>
<dbReference type="SUPFAM" id="SSF48452">
    <property type="entry name" value="TPR-like"/>
    <property type="match status" value="1"/>
</dbReference>
<evidence type="ECO:0000313" key="9">
    <source>
        <dbReference type="Proteomes" id="UP000244450"/>
    </source>
</evidence>
<evidence type="ECO:0000256" key="4">
    <source>
        <dbReference type="ARBA" id="ARBA00023136"/>
    </source>
</evidence>
<name>A0A2T7BGG0_9BACT</name>